<evidence type="ECO:0000313" key="2">
    <source>
        <dbReference type="EMBL" id="PIM99057.1"/>
    </source>
</evidence>
<protein>
    <recommendedName>
        <fullName evidence="4">DUF4408 domain-containing protein</fullName>
    </recommendedName>
</protein>
<evidence type="ECO:0000313" key="3">
    <source>
        <dbReference type="Proteomes" id="UP000231279"/>
    </source>
</evidence>
<dbReference type="OrthoDB" id="1303733at2759"/>
<keyword evidence="1" id="KW-0472">Membrane</keyword>
<dbReference type="AlphaFoldDB" id="A0A2G9G197"/>
<evidence type="ECO:0008006" key="4">
    <source>
        <dbReference type="Google" id="ProtNLM"/>
    </source>
</evidence>
<keyword evidence="1" id="KW-0812">Transmembrane</keyword>
<accession>A0A2G9G197</accession>
<evidence type="ECO:0000256" key="1">
    <source>
        <dbReference type="SAM" id="Phobius"/>
    </source>
</evidence>
<dbReference type="PANTHER" id="PTHR34947">
    <property type="entry name" value="TRANSMEMBRANE PROTEIN"/>
    <property type="match status" value="1"/>
</dbReference>
<keyword evidence="1" id="KW-1133">Transmembrane helix</keyword>
<dbReference type="EMBL" id="NKXS01007851">
    <property type="protein sequence ID" value="PIM99057.1"/>
    <property type="molecule type" value="Genomic_DNA"/>
</dbReference>
<comment type="caution">
    <text evidence="2">The sequence shown here is derived from an EMBL/GenBank/DDBJ whole genome shotgun (WGS) entry which is preliminary data.</text>
</comment>
<proteinExistence type="predicted"/>
<reference evidence="3" key="1">
    <citation type="journal article" date="2018" name="Gigascience">
        <title>Genome assembly of the Pink Ipe (Handroanthus impetiginosus, Bignoniaceae), a highly valued, ecologically keystone Neotropical timber forest tree.</title>
        <authorList>
            <person name="Silva-Junior O.B."/>
            <person name="Grattapaglia D."/>
            <person name="Novaes E."/>
            <person name="Collevatti R.G."/>
        </authorList>
    </citation>
    <scope>NUCLEOTIDE SEQUENCE [LARGE SCALE GENOMIC DNA]</scope>
    <source>
        <strain evidence="3">cv. UFG-1</strain>
    </source>
</reference>
<name>A0A2G9G197_9LAMI</name>
<dbReference type="PANTHER" id="PTHR34947:SF4">
    <property type="entry name" value="TRANSMEMBRANE PROTEIN"/>
    <property type="match status" value="1"/>
</dbReference>
<keyword evidence="3" id="KW-1185">Reference proteome</keyword>
<feature type="transmembrane region" description="Helical" evidence="1">
    <location>
        <begin position="20"/>
        <end position="41"/>
    </location>
</feature>
<dbReference type="Proteomes" id="UP000231279">
    <property type="component" value="Unassembled WGS sequence"/>
</dbReference>
<organism evidence="2 3">
    <name type="scientific">Handroanthus impetiginosus</name>
    <dbReference type="NCBI Taxonomy" id="429701"/>
    <lineage>
        <taxon>Eukaryota</taxon>
        <taxon>Viridiplantae</taxon>
        <taxon>Streptophyta</taxon>
        <taxon>Embryophyta</taxon>
        <taxon>Tracheophyta</taxon>
        <taxon>Spermatophyta</taxon>
        <taxon>Magnoliopsida</taxon>
        <taxon>eudicotyledons</taxon>
        <taxon>Gunneridae</taxon>
        <taxon>Pentapetalae</taxon>
        <taxon>asterids</taxon>
        <taxon>lamiids</taxon>
        <taxon>Lamiales</taxon>
        <taxon>Bignoniaceae</taxon>
        <taxon>Crescentiina</taxon>
        <taxon>Tabebuia alliance</taxon>
        <taxon>Handroanthus</taxon>
    </lineage>
</organism>
<sequence length="222" mass="25578">MDQNSNKNQNSYHPFITKTLHLLVPLSIFSFIYYIHNILHFSSLIFNHLDRKYMFLICNGILVVLAKNLKLSSSNLNYVEIAEDKVQQITELPRVLEEDAVQENAASMDDNKIVEDGVQQITELPRVLEEEAVQETAASEDYIENVAVLEEKQVELQQEMKSGDFILESEDEDENEESGGLEGILVNDARVSTEELNKKFEEFIRKMKEEIRIEARQQLIAV</sequence>
<gene>
    <name evidence="2" type="ORF">CDL12_28453</name>
</gene>